<evidence type="ECO:0000313" key="9">
    <source>
        <dbReference type="EMBL" id="MCP8999843.1"/>
    </source>
</evidence>
<name>A0ABT1LN06_9MICC</name>
<feature type="transmembrane region" description="Helical" evidence="7">
    <location>
        <begin position="204"/>
        <end position="228"/>
    </location>
</feature>
<dbReference type="Gene3D" id="1.10.3720.10">
    <property type="entry name" value="MetI-like"/>
    <property type="match status" value="1"/>
</dbReference>
<feature type="transmembrane region" description="Helical" evidence="7">
    <location>
        <begin position="248"/>
        <end position="269"/>
    </location>
</feature>
<dbReference type="InterPro" id="IPR025966">
    <property type="entry name" value="OppC_N"/>
</dbReference>
<keyword evidence="4 7" id="KW-0812">Transmembrane</keyword>
<evidence type="ECO:0000256" key="7">
    <source>
        <dbReference type="RuleBase" id="RU363032"/>
    </source>
</evidence>
<protein>
    <submittedName>
        <fullName evidence="9">ABC transporter permease</fullName>
    </submittedName>
</protein>
<proteinExistence type="inferred from homology"/>
<feature type="transmembrane region" description="Helical" evidence="7">
    <location>
        <begin position="81"/>
        <end position="106"/>
    </location>
</feature>
<dbReference type="InterPro" id="IPR000515">
    <property type="entry name" value="MetI-like"/>
</dbReference>
<keyword evidence="2 7" id="KW-0813">Transport</keyword>
<evidence type="ECO:0000256" key="5">
    <source>
        <dbReference type="ARBA" id="ARBA00022989"/>
    </source>
</evidence>
<gene>
    <name evidence="9" type="ORF">NFC73_08880</name>
</gene>
<feature type="domain" description="ABC transmembrane type-1" evidence="8">
    <location>
        <begin position="77"/>
        <end position="266"/>
    </location>
</feature>
<evidence type="ECO:0000256" key="4">
    <source>
        <dbReference type="ARBA" id="ARBA00022692"/>
    </source>
</evidence>
<dbReference type="PANTHER" id="PTHR43386">
    <property type="entry name" value="OLIGOPEPTIDE TRANSPORT SYSTEM PERMEASE PROTEIN APPC"/>
    <property type="match status" value="1"/>
</dbReference>
<dbReference type="CDD" id="cd06261">
    <property type="entry name" value="TM_PBP2"/>
    <property type="match status" value="1"/>
</dbReference>
<evidence type="ECO:0000256" key="3">
    <source>
        <dbReference type="ARBA" id="ARBA00022475"/>
    </source>
</evidence>
<dbReference type="Proteomes" id="UP001524318">
    <property type="component" value="Unassembled WGS sequence"/>
</dbReference>
<organism evidence="9 10">
    <name type="scientific">Pseudarthrobacter humi</name>
    <dbReference type="NCBI Taxonomy" id="2952523"/>
    <lineage>
        <taxon>Bacteria</taxon>
        <taxon>Bacillati</taxon>
        <taxon>Actinomycetota</taxon>
        <taxon>Actinomycetes</taxon>
        <taxon>Micrococcales</taxon>
        <taxon>Micrococcaceae</taxon>
        <taxon>Pseudarthrobacter</taxon>
    </lineage>
</organism>
<comment type="caution">
    <text evidence="9">The sequence shown here is derived from an EMBL/GenBank/DDBJ whole genome shotgun (WGS) entry which is preliminary data.</text>
</comment>
<keyword evidence="3" id="KW-1003">Cell membrane</keyword>
<reference evidence="9 10" key="1">
    <citation type="submission" date="2022-06" db="EMBL/GenBank/DDBJ databases">
        <title>Pseudarthrobacter sp. strain RMG13 Genome sequencing and assembly.</title>
        <authorList>
            <person name="Kim I."/>
        </authorList>
    </citation>
    <scope>NUCLEOTIDE SEQUENCE [LARGE SCALE GENOMIC DNA]</scope>
    <source>
        <strain evidence="9 10">RMG13</strain>
    </source>
</reference>
<dbReference type="PROSITE" id="PS50928">
    <property type="entry name" value="ABC_TM1"/>
    <property type="match status" value="1"/>
</dbReference>
<feature type="transmembrane region" description="Helical" evidence="7">
    <location>
        <begin position="126"/>
        <end position="152"/>
    </location>
</feature>
<evidence type="ECO:0000256" key="2">
    <source>
        <dbReference type="ARBA" id="ARBA00022448"/>
    </source>
</evidence>
<dbReference type="InterPro" id="IPR050366">
    <property type="entry name" value="BP-dependent_transpt_permease"/>
</dbReference>
<accession>A0ABT1LN06</accession>
<comment type="similarity">
    <text evidence="7">Belongs to the binding-protein-dependent transport system permease family.</text>
</comment>
<comment type="subcellular location">
    <subcellularLocation>
        <location evidence="1 7">Cell membrane</location>
        <topology evidence="1 7">Multi-pass membrane protein</topology>
    </subcellularLocation>
</comment>
<evidence type="ECO:0000313" key="10">
    <source>
        <dbReference type="Proteomes" id="UP001524318"/>
    </source>
</evidence>
<dbReference type="InterPro" id="IPR035906">
    <property type="entry name" value="MetI-like_sf"/>
</dbReference>
<keyword evidence="5 7" id="KW-1133">Transmembrane helix</keyword>
<feature type="transmembrane region" description="Helical" evidence="7">
    <location>
        <begin position="15"/>
        <end position="37"/>
    </location>
</feature>
<sequence>MTAFLKRFHEHATPLRYVALAVVVTVVAVALFAPLFAPHDPIAQDVANKLRPIGTPGHLLGTDQFGRDSLSRLIYGARIEIVVALGATLFACLFGTFLGLMGGYFGRLIETLTMRLTDVILAFPPIILALLIVTIYGSGVMTLIVVMGLLFAPNFARITYGQVVGVKHAEYVEAAKAIGAPTPRILLRVVLPNIMSPIAVQMSLTLASAILLESGLSFLGLGVVPPTASWGLMVAEGQRFMASNPDLLLAPAIAVVATILSFSVLGDALRDWLDPRSRKVSRPKAAALTEVRA</sequence>
<dbReference type="RefSeq" id="WP_254749423.1">
    <property type="nucleotide sequence ID" value="NZ_JANCLV010000004.1"/>
</dbReference>
<dbReference type="PANTHER" id="PTHR43386:SF25">
    <property type="entry name" value="PEPTIDE ABC TRANSPORTER PERMEASE PROTEIN"/>
    <property type="match status" value="1"/>
</dbReference>
<evidence type="ECO:0000259" key="8">
    <source>
        <dbReference type="PROSITE" id="PS50928"/>
    </source>
</evidence>
<evidence type="ECO:0000256" key="6">
    <source>
        <dbReference type="ARBA" id="ARBA00023136"/>
    </source>
</evidence>
<keyword evidence="10" id="KW-1185">Reference proteome</keyword>
<keyword evidence="6 7" id="KW-0472">Membrane</keyword>
<dbReference type="Pfam" id="PF00528">
    <property type="entry name" value="BPD_transp_1"/>
    <property type="match status" value="1"/>
</dbReference>
<evidence type="ECO:0000256" key="1">
    <source>
        <dbReference type="ARBA" id="ARBA00004651"/>
    </source>
</evidence>
<dbReference type="Pfam" id="PF12911">
    <property type="entry name" value="OppC_N"/>
    <property type="match status" value="1"/>
</dbReference>
<dbReference type="EMBL" id="JANCLV010000004">
    <property type="protein sequence ID" value="MCP8999843.1"/>
    <property type="molecule type" value="Genomic_DNA"/>
</dbReference>
<dbReference type="SUPFAM" id="SSF161098">
    <property type="entry name" value="MetI-like"/>
    <property type="match status" value="1"/>
</dbReference>